<dbReference type="SUPFAM" id="SSF52540">
    <property type="entry name" value="P-loop containing nucleoside triphosphate hydrolases"/>
    <property type="match status" value="1"/>
</dbReference>
<dbReference type="SMART" id="SM00175">
    <property type="entry name" value="RAB"/>
    <property type="match status" value="1"/>
</dbReference>
<evidence type="ECO:0000313" key="6">
    <source>
        <dbReference type="Proteomes" id="UP001150062"/>
    </source>
</evidence>
<dbReference type="PROSITE" id="PS51419">
    <property type="entry name" value="RAB"/>
    <property type="match status" value="1"/>
</dbReference>
<evidence type="ECO:0000313" key="3">
    <source>
        <dbReference type="EMBL" id="KAJ3451334.1"/>
    </source>
</evidence>
<dbReference type="InterPro" id="IPR001806">
    <property type="entry name" value="Small_GTPase"/>
</dbReference>
<dbReference type="PROSITE" id="PS51420">
    <property type="entry name" value="RHO"/>
    <property type="match status" value="1"/>
</dbReference>
<feature type="compositionally biased region" description="Basic and acidic residues" evidence="2">
    <location>
        <begin position="183"/>
        <end position="199"/>
    </location>
</feature>
<dbReference type="PANTHER" id="PTHR47978">
    <property type="match status" value="1"/>
</dbReference>
<evidence type="ECO:0000313" key="5">
    <source>
        <dbReference type="Proteomes" id="UP001146793"/>
    </source>
</evidence>
<dbReference type="Gene3D" id="3.40.50.300">
    <property type="entry name" value="P-loop containing nucleotide triphosphate hydrolases"/>
    <property type="match status" value="1"/>
</dbReference>
<dbReference type="AlphaFoldDB" id="A0AAV8AAS0"/>
<evidence type="ECO:0000256" key="1">
    <source>
        <dbReference type="ARBA" id="ARBA00022741"/>
    </source>
</evidence>
<evidence type="ECO:0000256" key="2">
    <source>
        <dbReference type="SAM" id="MobiDB-lite"/>
    </source>
</evidence>
<dbReference type="PROSITE" id="PS51421">
    <property type="entry name" value="RAS"/>
    <property type="match status" value="1"/>
</dbReference>
<keyword evidence="6" id="KW-1185">Reference proteome</keyword>
<dbReference type="GO" id="GO:0005525">
    <property type="term" value="F:GTP binding"/>
    <property type="evidence" value="ECO:0007669"/>
    <property type="project" value="InterPro"/>
</dbReference>
<dbReference type="NCBIfam" id="TIGR00231">
    <property type="entry name" value="small_GTP"/>
    <property type="match status" value="1"/>
</dbReference>
<dbReference type="PROSITE" id="PS51417">
    <property type="entry name" value="ARF"/>
    <property type="match status" value="1"/>
</dbReference>
<feature type="region of interest" description="Disordered" evidence="2">
    <location>
        <begin position="165"/>
        <end position="199"/>
    </location>
</feature>
<dbReference type="GO" id="GO:0003924">
    <property type="term" value="F:GTPase activity"/>
    <property type="evidence" value="ECO:0007669"/>
    <property type="project" value="InterPro"/>
</dbReference>
<feature type="compositionally biased region" description="Basic residues" evidence="2">
    <location>
        <begin position="169"/>
        <end position="182"/>
    </location>
</feature>
<dbReference type="FunFam" id="3.40.50.300:FF:000808">
    <property type="entry name" value="Small GTP-binding protein, putative"/>
    <property type="match status" value="1"/>
</dbReference>
<dbReference type="Proteomes" id="UP001146793">
    <property type="component" value="Unassembled WGS sequence"/>
</dbReference>
<proteinExistence type="predicted"/>
<reference evidence="3" key="2">
    <citation type="submission" date="2022-08" db="EMBL/GenBank/DDBJ databases">
        <title>Novel sulphate-reducing endosymbionts in the free-living metamonad Anaeramoeba.</title>
        <authorList>
            <person name="Jerlstrom-Hultqvist J."/>
            <person name="Cepicka I."/>
            <person name="Gallot-Lavallee L."/>
            <person name="Salas-Leiva D."/>
            <person name="Curtis B.A."/>
            <person name="Zahonova K."/>
            <person name="Pipaliya S."/>
            <person name="Dacks J."/>
            <person name="Roger A.J."/>
        </authorList>
    </citation>
    <scope>NUCLEOTIDE SEQUENCE</scope>
    <source>
        <strain evidence="3">Busselton2</strain>
    </source>
</reference>
<protein>
    <submittedName>
        <fullName evidence="3">Ras-related protein rab-21</fullName>
    </submittedName>
</protein>
<gene>
    <name evidence="3" type="ORF">M0812_05004</name>
    <name evidence="4" type="ORF">M0813_05751</name>
</gene>
<keyword evidence="1" id="KW-0547">Nucleotide-binding</keyword>
<dbReference type="SMART" id="SM00173">
    <property type="entry name" value="RAS"/>
    <property type="match status" value="1"/>
</dbReference>
<accession>A0AAV8AAS0</accession>
<evidence type="ECO:0000313" key="4">
    <source>
        <dbReference type="EMBL" id="KAJ6231678.1"/>
    </source>
</evidence>
<dbReference type="InterPro" id="IPR005225">
    <property type="entry name" value="Small_GTP-bd"/>
</dbReference>
<dbReference type="SMART" id="SM00176">
    <property type="entry name" value="RAN"/>
    <property type="match status" value="1"/>
</dbReference>
<dbReference type="PRINTS" id="PR00449">
    <property type="entry name" value="RASTRNSFRMNG"/>
</dbReference>
<dbReference type="EMBL" id="JAOAOG010000299">
    <property type="protein sequence ID" value="KAJ6231678.1"/>
    <property type="molecule type" value="Genomic_DNA"/>
</dbReference>
<organism evidence="3 5">
    <name type="scientific">Anaeramoeba flamelloides</name>
    <dbReference type="NCBI Taxonomy" id="1746091"/>
    <lineage>
        <taxon>Eukaryota</taxon>
        <taxon>Metamonada</taxon>
        <taxon>Anaeramoebidae</taxon>
        <taxon>Anaeramoeba</taxon>
    </lineage>
</organism>
<sequence>MKTFKTVLLGEGRVGKTSLFNKFIHNQFDPSEVTTIQAQYLEKEIVVENQKVNLSIWDTAGQEKFRALSPIFYRKANGALLVYDTTDSSTLDRVEDWIAELRNILGDNVEIVIVGNKYDLKKKQQVDKEKALEITKSVNGEHFFSSAKTGKNVNEAFQELTKKMIQSSKNKKSKIKQKKSRRDFKIVKQEEKKKEGGCC</sequence>
<dbReference type="SMART" id="SM00174">
    <property type="entry name" value="RHO"/>
    <property type="match status" value="1"/>
</dbReference>
<dbReference type="EMBL" id="JANTQA010000010">
    <property type="protein sequence ID" value="KAJ3451334.1"/>
    <property type="molecule type" value="Genomic_DNA"/>
</dbReference>
<name>A0AAV8AAS0_9EUKA</name>
<dbReference type="Proteomes" id="UP001150062">
    <property type="component" value="Unassembled WGS sequence"/>
</dbReference>
<dbReference type="Pfam" id="PF00071">
    <property type="entry name" value="Ras"/>
    <property type="match status" value="1"/>
</dbReference>
<reference evidence="4" key="1">
    <citation type="submission" date="2022-08" db="EMBL/GenBank/DDBJ databases">
        <title>Novel sulfate-reducing endosymbionts in the free-living metamonad Anaeramoeba.</title>
        <authorList>
            <person name="Jerlstrom-Hultqvist J."/>
            <person name="Cepicka I."/>
            <person name="Gallot-Lavallee L."/>
            <person name="Salas-Leiva D."/>
            <person name="Curtis B.A."/>
            <person name="Zahonova K."/>
            <person name="Pipaliya S."/>
            <person name="Dacks J."/>
            <person name="Roger A.J."/>
        </authorList>
    </citation>
    <scope>NUCLEOTIDE SEQUENCE</scope>
    <source>
        <strain evidence="4">Schooner1</strain>
    </source>
</reference>
<comment type="caution">
    <text evidence="3">The sequence shown here is derived from an EMBL/GenBank/DDBJ whole genome shotgun (WGS) entry which is preliminary data.</text>
</comment>
<dbReference type="InterPro" id="IPR027417">
    <property type="entry name" value="P-loop_NTPase"/>
</dbReference>